<evidence type="ECO:0000313" key="2">
    <source>
        <dbReference type="EMBL" id="RMC02928.1"/>
    </source>
</evidence>
<organism evidence="2 3">
    <name type="scientific">Hirundo rustica rustica</name>
    <dbReference type="NCBI Taxonomy" id="333673"/>
    <lineage>
        <taxon>Eukaryota</taxon>
        <taxon>Metazoa</taxon>
        <taxon>Chordata</taxon>
        <taxon>Craniata</taxon>
        <taxon>Vertebrata</taxon>
        <taxon>Euteleostomi</taxon>
        <taxon>Archelosauria</taxon>
        <taxon>Archosauria</taxon>
        <taxon>Dinosauria</taxon>
        <taxon>Saurischia</taxon>
        <taxon>Theropoda</taxon>
        <taxon>Coelurosauria</taxon>
        <taxon>Aves</taxon>
        <taxon>Neognathae</taxon>
        <taxon>Neoaves</taxon>
        <taxon>Telluraves</taxon>
        <taxon>Australaves</taxon>
        <taxon>Passeriformes</taxon>
        <taxon>Sylvioidea</taxon>
        <taxon>Hirundinidae</taxon>
        <taxon>Hirundo</taxon>
    </lineage>
</organism>
<accession>A0A3M0JPH8</accession>
<protein>
    <submittedName>
        <fullName evidence="2">Uncharacterized protein</fullName>
    </submittedName>
</protein>
<keyword evidence="1" id="KW-0732">Signal</keyword>
<evidence type="ECO:0000313" key="3">
    <source>
        <dbReference type="Proteomes" id="UP000269221"/>
    </source>
</evidence>
<evidence type="ECO:0000256" key="1">
    <source>
        <dbReference type="SAM" id="SignalP"/>
    </source>
</evidence>
<name>A0A3M0JPH8_HIRRU</name>
<dbReference type="Proteomes" id="UP000269221">
    <property type="component" value="Unassembled WGS sequence"/>
</dbReference>
<dbReference type="EMBL" id="QRBI01000131">
    <property type="protein sequence ID" value="RMC02928.1"/>
    <property type="molecule type" value="Genomic_DNA"/>
</dbReference>
<feature type="signal peptide" evidence="1">
    <location>
        <begin position="1"/>
        <end position="17"/>
    </location>
</feature>
<feature type="chain" id="PRO_5018096659" evidence="1">
    <location>
        <begin position="18"/>
        <end position="125"/>
    </location>
</feature>
<comment type="caution">
    <text evidence="2">The sequence shown here is derived from an EMBL/GenBank/DDBJ whole genome shotgun (WGS) entry which is preliminary data.</text>
</comment>
<proteinExistence type="predicted"/>
<keyword evidence="3" id="KW-1185">Reference proteome</keyword>
<gene>
    <name evidence="2" type="ORF">DUI87_20121</name>
</gene>
<sequence>MAVWLLSLATAVLPLLQRDIPDLVAQYIEWGKKRKKKDGHYKYIGSGLFNHLSLISAQCDSLAATGVCPNENMKPSHRQACSLEIWQQLLFCFFYTKVFTPLISEGWDDSMDQLDKKRLDVAWFS</sequence>
<dbReference type="AlphaFoldDB" id="A0A3M0JPH8"/>
<reference evidence="2 3" key="1">
    <citation type="submission" date="2018-07" db="EMBL/GenBank/DDBJ databases">
        <title>A high quality draft genome assembly of the barn swallow (H. rustica rustica).</title>
        <authorList>
            <person name="Formenti G."/>
            <person name="Chiara M."/>
            <person name="Poveda L."/>
            <person name="Francoijs K.-J."/>
            <person name="Bonisoli-Alquati A."/>
            <person name="Canova L."/>
            <person name="Gianfranceschi L."/>
            <person name="Horner D.S."/>
            <person name="Saino N."/>
        </authorList>
    </citation>
    <scope>NUCLEOTIDE SEQUENCE [LARGE SCALE GENOMIC DNA]</scope>
    <source>
        <strain evidence="2">Chelidonia</strain>
        <tissue evidence="2">Blood</tissue>
    </source>
</reference>